<reference evidence="1" key="1">
    <citation type="submission" date="2014-09" db="EMBL/GenBank/DDBJ databases">
        <authorList>
            <person name="Magalhaes I.L.F."/>
            <person name="Oliveira U."/>
            <person name="Santos F.R."/>
            <person name="Vidigal T.H.D.A."/>
            <person name="Brescovit A.D."/>
            <person name="Santos A.J."/>
        </authorList>
    </citation>
    <scope>NUCLEOTIDE SEQUENCE</scope>
    <source>
        <tissue evidence="1">Shoot tissue taken approximately 20 cm above the soil surface</tissue>
    </source>
</reference>
<reference evidence="1" key="2">
    <citation type="journal article" date="2015" name="Data Brief">
        <title>Shoot transcriptome of the giant reed, Arundo donax.</title>
        <authorList>
            <person name="Barrero R.A."/>
            <person name="Guerrero F.D."/>
            <person name="Moolhuijzen P."/>
            <person name="Goolsby J.A."/>
            <person name="Tidwell J."/>
            <person name="Bellgard S.E."/>
            <person name="Bellgard M.I."/>
        </authorList>
    </citation>
    <scope>NUCLEOTIDE SEQUENCE</scope>
    <source>
        <tissue evidence="1">Shoot tissue taken approximately 20 cm above the soil surface</tissue>
    </source>
</reference>
<evidence type="ECO:0000313" key="1">
    <source>
        <dbReference type="EMBL" id="JAE08668.1"/>
    </source>
</evidence>
<proteinExistence type="predicted"/>
<organism evidence="1">
    <name type="scientific">Arundo donax</name>
    <name type="common">Giant reed</name>
    <name type="synonym">Donax arundinaceus</name>
    <dbReference type="NCBI Taxonomy" id="35708"/>
    <lineage>
        <taxon>Eukaryota</taxon>
        <taxon>Viridiplantae</taxon>
        <taxon>Streptophyta</taxon>
        <taxon>Embryophyta</taxon>
        <taxon>Tracheophyta</taxon>
        <taxon>Spermatophyta</taxon>
        <taxon>Magnoliopsida</taxon>
        <taxon>Liliopsida</taxon>
        <taxon>Poales</taxon>
        <taxon>Poaceae</taxon>
        <taxon>PACMAD clade</taxon>
        <taxon>Arundinoideae</taxon>
        <taxon>Arundineae</taxon>
        <taxon>Arundo</taxon>
    </lineage>
</organism>
<dbReference type="EMBL" id="GBRH01189228">
    <property type="protein sequence ID" value="JAE08668.1"/>
    <property type="molecule type" value="Transcribed_RNA"/>
</dbReference>
<sequence length="20" mass="2386">MTNMTCLAILMVMNLKLKMW</sequence>
<protein>
    <submittedName>
        <fullName evidence="1">Uncharacterized protein</fullName>
    </submittedName>
</protein>
<accession>A0A0A9FK83</accession>
<dbReference type="AlphaFoldDB" id="A0A0A9FK83"/>
<name>A0A0A9FK83_ARUDO</name>